<dbReference type="RefSeq" id="WP_367779660.1">
    <property type="nucleotide sequence ID" value="NZ_JBFMIA010000008.1"/>
</dbReference>
<dbReference type="GO" id="GO:0003677">
    <property type="term" value="F:DNA binding"/>
    <property type="evidence" value="ECO:0007669"/>
    <property type="project" value="UniProtKB-KW"/>
</dbReference>
<proteinExistence type="predicted"/>
<keyword evidence="2" id="KW-0238">DNA-binding</keyword>
<dbReference type="NCBIfam" id="TIGR01764">
    <property type="entry name" value="excise"/>
    <property type="match status" value="1"/>
</dbReference>
<gene>
    <name evidence="2" type="ORF">AB1471_10215</name>
</gene>
<evidence type="ECO:0000313" key="2">
    <source>
        <dbReference type="EMBL" id="MEW9502168.1"/>
    </source>
</evidence>
<sequence length="76" mass="9131">MYLTIKETAQYLTLPQSIIIKLVHEQRIRAVHDGEQFLINRDQFNDYIKQVEKAKKLFEEWRNEPIPDSVDVKDED</sequence>
<dbReference type="InterPro" id="IPR041657">
    <property type="entry name" value="HTH_17"/>
</dbReference>
<keyword evidence="3" id="KW-1185">Reference proteome</keyword>
<dbReference type="InterPro" id="IPR010093">
    <property type="entry name" value="SinI_DNA-bd"/>
</dbReference>
<dbReference type="Proteomes" id="UP001556040">
    <property type="component" value="Unassembled WGS sequence"/>
</dbReference>
<name>A0ABV3Q4W9_9BACL</name>
<feature type="domain" description="Helix-turn-helix" evidence="1">
    <location>
        <begin position="2"/>
        <end position="50"/>
    </location>
</feature>
<dbReference type="Pfam" id="PF12728">
    <property type="entry name" value="HTH_17"/>
    <property type="match status" value="1"/>
</dbReference>
<comment type="caution">
    <text evidence="2">The sequence shown here is derived from an EMBL/GenBank/DDBJ whole genome shotgun (WGS) entry which is preliminary data.</text>
</comment>
<protein>
    <submittedName>
        <fullName evidence="2">Excisionase family DNA-binding protein</fullName>
    </submittedName>
</protein>
<reference evidence="2 3" key="1">
    <citation type="journal article" date="1979" name="Int. J. Syst. Evol. Microbiol.">
        <title>Bacillus globisporus subsp. marinus subsp. nov.</title>
        <authorList>
            <person name="Liu H."/>
        </authorList>
    </citation>
    <scope>NUCLEOTIDE SEQUENCE [LARGE SCALE GENOMIC DNA]</scope>
    <source>
        <strain evidence="2 3">DSM 1297</strain>
    </source>
</reference>
<dbReference type="EMBL" id="JBFMIA010000008">
    <property type="protein sequence ID" value="MEW9502168.1"/>
    <property type="molecule type" value="Genomic_DNA"/>
</dbReference>
<evidence type="ECO:0000313" key="3">
    <source>
        <dbReference type="Proteomes" id="UP001556040"/>
    </source>
</evidence>
<accession>A0ABV3Q4W9</accession>
<organism evidence="2 3">
    <name type="scientific">Jeotgalibacillus marinus</name>
    <dbReference type="NCBI Taxonomy" id="86667"/>
    <lineage>
        <taxon>Bacteria</taxon>
        <taxon>Bacillati</taxon>
        <taxon>Bacillota</taxon>
        <taxon>Bacilli</taxon>
        <taxon>Bacillales</taxon>
        <taxon>Caryophanaceae</taxon>
        <taxon>Jeotgalibacillus</taxon>
    </lineage>
</organism>
<evidence type="ECO:0000259" key="1">
    <source>
        <dbReference type="Pfam" id="PF12728"/>
    </source>
</evidence>